<dbReference type="Pfam" id="PF14237">
    <property type="entry name" value="GYF_2"/>
    <property type="match status" value="1"/>
</dbReference>
<keyword evidence="2" id="KW-0812">Transmembrane</keyword>
<dbReference type="RefSeq" id="WP_183328107.1">
    <property type="nucleotide sequence ID" value="NZ_JACHHK010000003.1"/>
</dbReference>
<evidence type="ECO:0000256" key="2">
    <source>
        <dbReference type="SAM" id="Phobius"/>
    </source>
</evidence>
<sequence>MAEKEKFSASDFDANDVGEDARVQLTEDIEKNEQPEPSQEIKQWYYVRKNKPIGPLSEAEMTALIADGTLDGFSLVWKTGTERKWIRLSESELSDTMPQEDERDSKRHLLFNRVVIICIIAVLIVLVYFFYDEISQSIRSGDMWEI</sequence>
<feature type="region of interest" description="Disordered" evidence="1">
    <location>
        <begin position="1"/>
        <end position="20"/>
    </location>
</feature>
<evidence type="ECO:0000313" key="4">
    <source>
        <dbReference type="EMBL" id="MBB5182956.1"/>
    </source>
</evidence>
<reference evidence="4 5" key="1">
    <citation type="submission" date="2020-08" db="EMBL/GenBank/DDBJ databases">
        <title>Genomic Encyclopedia of Type Strains, Phase IV (KMG-IV): sequencing the most valuable type-strain genomes for metagenomic binning, comparative biology and taxonomic classification.</title>
        <authorList>
            <person name="Goeker M."/>
        </authorList>
    </citation>
    <scope>NUCLEOTIDE SEQUENCE [LARGE SCALE GENOMIC DNA]</scope>
    <source>
        <strain evidence="4 5">DSM 25799</strain>
    </source>
</reference>
<comment type="caution">
    <text evidence="4">The sequence shown here is derived from an EMBL/GenBank/DDBJ whole genome shotgun (WGS) entry which is preliminary data.</text>
</comment>
<evidence type="ECO:0000256" key="1">
    <source>
        <dbReference type="SAM" id="MobiDB-lite"/>
    </source>
</evidence>
<keyword evidence="2" id="KW-1133">Transmembrane helix</keyword>
<evidence type="ECO:0000259" key="3">
    <source>
        <dbReference type="Pfam" id="PF14237"/>
    </source>
</evidence>
<dbReference type="EMBL" id="JACHHK010000003">
    <property type="protein sequence ID" value="MBB5182956.1"/>
    <property type="molecule type" value="Genomic_DNA"/>
</dbReference>
<dbReference type="InterPro" id="IPR025640">
    <property type="entry name" value="GYF_2"/>
</dbReference>
<keyword evidence="5" id="KW-1185">Reference proteome</keyword>
<protein>
    <recommendedName>
        <fullName evidence="3">GYF domain-containing protein</fullName>
    </recommendedName>
</protein>
<accession>A0A7W8CX63</accession>
<keyword evidence="2" id="KW-0472">Membrane</keyword>
<dbReference type="Proteomes" id="UP000539953">
    <property type="component" value="Unassembled WGS sequence"/>
</dbReference>
<feature type="domain" description="GYF" evidence="3">
    <location>
        <begin position="44"/>
        <end position="90"/>
    </location>
</feature>
<feature type="transmembrane region" description="Helical" evidence="2">
    <location>
        <begin position="110"/>
        <end position="131"/>
    </location>
</feature>
<organism evidence="4 5">
    <name type="scientific">Catenisphaera adipataccumulans</name>
    <dbReference type="NCBI Taxonomy" id="700500"/>
    <lineage>
        <taxon>Bacteria</taxon>
        <taxon>Bacillati</taxon>
        <taxon>Bacillota</taxon>
        <taxon>Erysipelotrichia</taxon>
        <taxon>Erysipelotrichales</taxon>
        <taxon>Erysipelotrichaceae</taxon>
        <taxon>Catenisphaera</taxon>
    </lineage>
</organism>
<proteinExistence type="predicted"/>
<name>A0A7W8CX63_9FIRM</name>
<gene>
    <name evidence="4" type="ORF">HNQ47_000976</name>
</gene>
<dbReference type="AlphaFoldDB" id="A0A7W8CX63"/>
<evidence type="ECO:0000313" key="5">
    <source>
        <dbReference type="Proteomes" id="UP000539953"/>
    </source>
</evidence>